<dbReference type="InterPro" id="IPR015915">
    <property type="entry name" value="Kelch-typ_b-propeller"/>
</dbReference>
<dbReference type="InParanoid" id="A0A218ZES9"/>
<proteinExistence type="predicted"/>
<evidence type="ECO:0008006" key="3">
    <source>
        <dbReference type="Google" id="ProtNLM"/>
    </source>
</evidence>
<sequence>MSLFRYTSLAGVMASLALHGMAYPARHLPAISERQQGTWDFLPKIGGGARSEHAVALAGEEIFVLGGIMASTKGEYGSVNLLEIYDISTQRWSLGAPLSPPQNHINAVGVDGNLYTVGGLNGTGRSWGGVAETKVYTPFNDTWTKLAPPPNGTERGASALGVHGSTILVAGGLPLLEAFLGGIADSTDVVTSYDTKTNVWAELPSLPAPRDHVCGAVVGTTFYVIGGRESGMPNVRDTVYALDLESGTAWRTLSPMPTPRGGVACAAINGKIYVFGGEGNPDANLGVFPQVEAYDPETDSWVQYPDMRIPRHAMGAVTYDGAAYVPGGSWNPTDGNVGIFETFRP</sequence>
<dbReference type="InterPro" id="IPR044595">
    <property type="entry name" value="KMD1-4"/>
</dbReference>
<dbReference type="STRING" id="503106.A0A218ZES9"/>
<accession>A0A218ZES9</accession>
<dbReference type="Pfam" id="PF01344">
    <property type="entry name" value="Kelch_1"/>
    <property type="match status" value="1"/>
</dbReference>
<dbReference type="Proteomes" id="UP000242519">
    <property type="component" value="Unassembled WGS sequence"/>
</dbReference>
<keyword evidence="2" id="KW-1185">Reference proteome</keyword>
<dbReference type="GO" id="GO:2000762">
    <property type="term" value="P:regulation of phenylpropanoid metabolic process"/>
    <property type="evidence" value="ECO:0007669"/>
    <property type="project" value="InterPro"/>
</dbReference>
<protein>
    <recommendedName>
        <fullName evidence="3">Kelch repeat-containing protein</fullName>
    </recommendedName>
</protein>
<gene>
    <name evidence="1" type="ORF">B2J93_5058</name>
</gene>
<reference evidence="1 2" key="1">
    <citation type="submission" date="2017-04" db="EMBL/GenBank/DDBJ databases">
        <title>Draft genome sequence of Marssonina coronaria NL1: causal agent of apple blotch.</title>
        <authorList>
            <person name="Cheng Q."/>
        </authorList>
    </citation>
    <scope>NUCLEOTIDE SEQUENCE [LARGE SCALE GENOMIC DNA]</scope>
    <source>
        <strain evidence="1 2">NL1</strain>
    </source>
</reference>
<dbReference type="SMART" id="SM00612">
    <property type="entry name" value="Kelch"/>
    <property type="match status" value="5"/>
</dbReference>
<name>A0A218ZES9_9HELO</name>
<dbReference type="AlphaFoldDB" id="A0A218ZES9"/>
<dbReference type="PANTHER" id="PTHR46407">
    <property type="entry name" value="OS02G0208700 PROTEIN"/>
    <property type="match status" value="1"/>
</dbReference>
<dbReference type="OrthoDB" id="45365at2759"/>
<dbReference type="Pfam" id="PF24681">
    <property type="entry name" value="Kelch_KLHDC2_KLHL20_DRC7"/>
    <property type="match status" value="1"/>
</dbReference>
<organism evidence="1 2">
    <name type="scientific">Diplocarpon coronariae</name>
    <dbReference type="NCBI Taxonomy" id="2795749"/>
    <lineage>
        <taxon>Eukaryota</taxon>
        <taxon>Fungi</taxon>
        <taxon>Dikarya</taxon>
        <taxon>Ascomycota</taxon>
        <taxon>Pezizomycotina</taxon>
        <taxon>Leotiomycetes</taxon>
        <taxon>Helotiales</taxon>
        <taxon>Drepanopezizaceae</taxon>
        <taxon>Diplocarpon</taxon>
    </lineage>
</organism>
<dbReference type="SUPFAM" id="SSF117281">
    <property type="entry name" value="Kelch motif"/>
    <property type="match status" value="2"/>
</dbReference>
<comment type="caution">
    <text evidence="1">The sequence shown here is derived from an EMBL/GenBank/DDBJ whole genome shotgun (WGS) entry which is preliminary data.</text>
</comment>
<dbReference type="EMBL" id="MZNU01000038">
    <property type="protein sequence ID" value="OWP06579.1"/>
    <property type="molecule type" value="Genomic_DNA"/>
</dbReference>
<dbReference type="PANTHER" id="PTHR46407:SF3">
    <property type="entry name" value="OS02G0208700 PROTEIN"/>
    <property type="match status" value="1"/>
</dbReference>
<dbReference type="Gene3D" id="2.120.10.80">
    <property type="entry name" value="Kelch-type beta propeller"/>
    <property type="match status" value="2"/>
</dbReference>
<dbReference type="InterPro" id="IPR006652">
    <property type="entry name" value="Kelch_1"/>
</dbReference>
<evidence type="ECO:0000313" key="2">
    <source>
        <dbReference type="Proteomes" id="UP000242519"/>
    </source>
</evidence>
<dbReference type="PRINTS" id="PR00501">
    <property type="entry name" value="KELCHREPEAT"/>
</dbReference>
<evidence type="ECO:0000313" key="1">
    <source>
        <dbReference type="EMBL" id="OWP06579.1"/>
    </source>
</evidence>